<evidence type="ECO:0000313" key="1">
    <source>
        <dbReference type="EMBL" id="OAE28196.1"/>
    </source>
</evidence>
<comment type="caution">
    <text evidence="1">The sequence shown here is derived from an EMBL/GenBank/DDBJ whole genome shotgun (WGS) entry which is preliminary data.</text>
</comment>
<organism evidence="1 2">
    <name type="scientific">Marchantia polymorpha subsp. ruderalis</name>
    <dbReference type="NCBI Taxonomy" id="1480154"/>
    <lineage>
        <taxon>Eukaryota</taxon>
        <taxon>Viridiplantae</taxon>
        <taxon>Streptophyta</taxon>
        <taxon>Embryophyta</taxon>
        <taxon>Marchantiophyta</taxon>
        <taxon>Marchantiopsida</taxon>
        <taxon>Marchantiidae</taxon>
        <taxon>Marchantiales</taxon>
        <taxon>Marchantiaceae</taxon>
        <taxon>Marchantia</taxon>
    </lineage>
</organism>
<dbReference type="EMBL" id="LVLJ01001764">
    <property type="protein sequence ID" value="OAE28196.1"/>
    <property type="molecule type" value="Genomic_DNA"/>
</dbReference>
<reference evidence="1" key="1">
    <citation type="submission" date="2016-03" db="EMBL/GenBank/DDBJ databases">
        <title>Mechanisms controlling the formation of the plant cell surface in tip-growing cells are functionally conserved among land plants.</title>
        <authorList>
            <person name="Honkanen S."/>
            <person name="Jones V.A."/>
            <person name="Morieri G."/>
            <person name="Champion C."/>
            <person name="Hetherington A.J."/>
            <person name="Kelly S."/>
            <person name="Saint-Marcoux D."/>
            <person name="Proust H."/>
            <person name="Prescott H."/>
            <person name="Dolan L."/>
        </authorList>
    </citation>
    <scope>NUCLEOTIDE SEQUENCE [LARGE SCALE GENOMIC DNA]</scope>
    <source>
        <tissue evidence="1">Whole gametophyte</tissue>
    </source>
</reference>
<protein>
    <submittedName>
        <fullName evidence="1">Uncharacterized protein</fullName>
    </submittedName>
</protein>
<sequence length="130" mass="13972">MVARGQFNQLLKCQPNPTAATRHLLDATSAVGTTLVGPMNAGKDGVGGPGVNHAQRCVTRVCTNRRLQDGLRSGFCRRNLVLPLGSLVESSRRAGHEPSSTLSSRALLSFEALNMEKVKLVLCLFEHFGT</sequence>
<dbReference type="AlphaFoldDB" id="A0A176W7S7"/>
<accession>A0A176W7S7</accession>
<evidence type="ECO:0000313" key="2">
    <source>
        <dbReference type="Proteomes" id="UP000077202"/>
    </source>
</evidence>
<dbReference type="Proteomes" id="UP000077202">
    <property type="component" value="Unassembled WGS sequence"/>
</dbReference>
<name>A0A176W7S7_MARPO</name>
<proteinExistence type="predicted"/>
<gene>
    <name evidence="1" type="ORF">AXG93_2515s1340</name>
</gene>
<keyword evidence="2" id="KW-1185">Reference proteome</keyword>